<keyword evidence="2" id="KW-1185">Reference proteome</keyword>
<evidence type="ECO:0000313" key="2">
    <source>
        <dbReference type="Proteomes" id="UP000045051"/>
    </source>
</evidence>
<name>A0A0B7HWI5_9FLAO</name>
<sequence>MIFNSFYSFKTTILDAHRDMIILCDQFKVNVSILVRKDEENGREKV</sequence>
<evidence type="ECO:0000313" key="1">
    <source>
        <dbReference type="EMBL" id="CEN44036.1"/>
    </source>
</evidence>
<reference evidence="1 2" key="1">
    <citation type="submission" date="2015-01" db="EMBL/GenBank/DDBJ databases">
        <authorList>
            <person name="MANFREDI Pablo"/>
        </authorList>
    </citation>
    <scope>NUCLEOTIDE SEQUENCE [LARGE SCALE GENOMIC DNA]</scope>
    <source>
        <strain evidence="1 2">CcD38</strain>
    </source>
</reference>
<dbReference type="AlphaFoldDB" id="A0A0B7HWI5"/>
<dbReference type="EMBL" id="CDOI01000057">
    <property type="protein sequence ID" value="CEN44036.1"/>
    <property type="molecule type" value="Genomic_DNA"/>
</dbReference>
<proteinExistence type="predicted"/>
<protein>
    <submittedName>
        <fullName evidence="1">Uncharacterized protein</fullName>
    </submittedName>
</protein>
<dbReference type="Proteomes" id="UP000045051">
    <property type="component" value="Unassembled WGS sequence"/>
</dbReference>
<organism evidence="1 2">
    <name type="scientific">Capnocytophaga canis</name>
    <dbReference type="NCBI Taxonomy" id="1848903"/>
    <lineage>
        <taxon>Bacteria</taxon>
        <taxon>Pseudomonadati</taxon>
        <taxon>Bacteroidota</taxon>
        <taxon>Flavobacteriia</taxon>
        <taxon>Flavobacteriales</taxon>
        <taxon>Flavobacteriaceae</taxon>
        <taxon>Capnocytophaga</taxon>
    </lineage>
</organism>
<accession>A0A0B7HWI5</accession>
<gene>
    <name evidence="1" type="ORF">CCAND38_150039</name>
</gene>